<proteinExistence type="predicted"/>
<dbReference type="GO" id="GO:0017040">
    <property type="term" value="F:N-acylsphingosine amidohydrolase activity"/>
    <property type="evidence" value="ECO:0007669"/>
    <property type="project" value="UniProtKB-EC"/>
</dbReference>
<dbReference type="EC" id="3.5.1.23" evidence="3"/>
<keyword evidence="4" id="KW-1185">Reference proteome</keyword>
<dbReference type="EMBL" id="CP036426">
    <property type="protein sequence ID" value="QDV35778.1"/>
    <property type="molecule type" value="Genomic_DNA"/>
</dbReference>
<dbReference type="Pfam" id="PF04734">
    <property type="entry name" value="Ceramidase_alk"/>
    <property type="match status" value="1"/>
</dbReference>
<accession>A0A518H4L8</accession>
<sequence length="501" mass="52207">MVGLRGAIILAWLAGAASGAEGLRVGFGRADITPGVGEGSKPVYLAGFGQGREATGVHDPLWSRAVVLEDGEHRIALVSVDLIGLQHEVTLAARERLEGFSYVLVASTHNHEGPDVIGLWGPGPTTSGVDPEYVKRVGDGIVASVREAEASLSPAIAEYGTAEDASLLADSRTPVVKDGVLRVLRFSPPGGGEPIGLLVQWNCHPENLGSHNTLVTADFPYATVAALEARHGCPVAYFSGAIGGLMSAAEDVLKTPDGASYREGEFAFAEAYGEAVADLADEAIGGAGPIALTPFAVSTVDVALPLENTLYRVARAAGVLDRLGYRWTGDPFSPGKALGRRNIFGPLAVLTEVAYLRLGALHVAGIPGELYPELVSGEVEDPADPNADFPDAAVEPSVLGLLPEGQGLILGLANDEVGYIIPRRQWDRVAPFAYGRDRAQYGEINSVGPQAAPILMEALGRAIQGVPDGRGPDSCSGSDREGADRTTPARIDPGEARPPCP</sequence>
<protein>
    <submittedName>
        <fullName evidence="3">Neutral ceramidase</fullName>
        <ecNumber evidence="3">3.5.1.23</ecNumber>
    </submittedName>
</protein>
<dbReference type="InterPro" id="IPR031329">
    <property type="entry name" value="NEUT/ALK_ceramidase_N"/>
</dbReference>
<dbReference type="RefSeq" id="WP_145271587.1">
    <property type="nucleotide sequence ID" value="NZ_CP036426.1"/>
</dbReference>
<evidence type="ECO:0000256" key="1">
    <source>
        <dbReference type="SAM" id="MobiDB-lite"/>
    </source>
</evidence>
<gene>
    <name evidence="3" type="ORF">ElP_36860</name>
</gene>
<dbReference type="Proteomes" id="UP000317835">
    <property type="component" value="Chromosome"/>
</dbReference>
<name>A0A518H4L8_9BACT</name>
<feature type="region of interest" description="Disordered" evidence="1">
    <location>
        <begin position="464"/>
        <end position="501"/>
    </location>
</feature>
<dbReference type="KEGG" id="tpla:ElP_36860"/>
<evidence type="ECO:0000313" key="4">
    <source>
        <dbReference type="Proteomes" id="UP000317835"/>
    </source>
</evidence>
<organism evidence="3 4">
    <name type="scientific">Tautonia plasticadhaerens</name>
    <dbReference type="NCBI Taxonomy" id="2527974"/>
    <lineage>
        <taxon>Bacteria</taxon>
        <taxon>Pseudomonadati</taxon>
        <taxon>Planctomycetota</taxon>
        <taxon>Planctomycetia</taxon>
        <taxon>Isosphaerales</taxon>
        <taxon>Isosphaeraceae</taxon>
        <taxon>Tautonia</taxon>
    </lineage>
</organism>
<dbReference type="OrthoDB" id="240932at2"/>
<evidence type="ECO:0000259" key="2">
    <source>
        <dbReference type="Pfam" id="PF04734"/>
    </source>
</evidence>
<reference evidence="3 4" key="1">
    <citation type="submission" date="2019-02" db="EMBL/GenBank/DDBJ databases">
        <title>Deep-cultivation of Planctomycetes and their phenomic and genomic characterization uncovers novel biology.</title>
        <authorList>
            <person name="Wiegand S."/>
            <person name="Jogler M."/>
            <person name="Boedeker C."/>
            <person name="Pinto D."/>
            <person name="Vollmers J."/>
            <person name="Rivas-Marin E."/>
            <person name="Kohn T."/>
            <person name="Peeters S.H."/>
            <person name="Heuer A."/>
            <person name="Rast P."/>
            <person name="Oberbeckmann S."/>
            <person name="Bunk B."/>
            <person name="Jeske O."/>
            <person name="Meyerdierks A."/>
            <person name="Storesund J.E."/>
            <person name="Kallscheuer N."/>
            <person name="Luecker S."/>
            <person name="Lage O.M."/>
            <person name="Pohl T."/>
            <person name="Merkel B.J."/>
            <person name="Hornburger P."/>
            <person name="Mueller R.-W."/>
            <person name="Bruemmer F."/>
            <person name="Labrenz M."/>
            <person name="Spormann A.M."/>
            <person name="Op den Camp H."/>
            <person name="Overmann J."/>
            <person name="Amann R."/>
            <person name="Jetten M.S.M."/>
            <person name="Mascher T."/>
            <person name="Medema M.H."/>
            <person name="Devos D.P."/>
            <person name="Kaster A.-K."/>
            <person name="Ovreas L."/>
            <person name="Rohde M."/>
            <person name="Galperin M.Y."/>
            <person name="Jogler C."/>
        </authorList>
    </citation>
    <scope>NUCLEOTIDE SEQUENCE [LARGE SCALE GENOMIC DNA]</scope>
    <source>
        <strain evidence="3 4">ElP</strain>
    </source>
</reference>
<evidence type="ECO:0000313" key="3">
    <source>
        <dbReference type="EMBL" id="QDV35778.1"/>
    </source>
</evidence>
<feature type="domain" description="Neutral/alkaline non-lysosomal ceramidase N-terminal" evidence="2">
    <location>
        <begin position="24"/>
        <end position="219"/>
    </location>
</feature>
<dbReference type="AlphaFoldDB" id="A0A518H4L8"/>
<keyword evidence="3" id="KW-0378">Hydrolase</keyword>